<accession>A0ABS3QIA9</accession>
<keyword evidence="8" id="KW-1185">Reference proteome</keyword>
<name>A0ABS3QIA9_9BACT</name>
<gene>
    <name evidence="7" type="ORF">J4E00_18085</name>
</gene>
<protein>
    <submittedName>
        <fullName evidence="7">C40 family peptidase</fullName>
    </submittedName>
</protein>
<evidence type="ECO:0000256" key="1">
    <source>
        <dbReference type="ARBA" id="ARBA00007074"/>
    </source>
</evidence>
<comment type="similarity">
    <text evidence="1">Belongs to the peptidase C40 family.</text>
</comment>
<keyword evidence="2" id="KW-0645">Protease</keyword>
<sequence>MRFIWMIFAALLISMVAVLPRLGHHAKAPAPLEASNSASLARPASLRSATGAAPAGRADSIVAFGLAQQGTPYVYAGTSPLTGFDCSGFIMYTFAHFGVLVPHSTALLIDVGRPVARTEAQPGDIVVFTGTAQTSTTPGHAGIVISQRGEVPLRFVHASSSRREPFVKVSQVENTDYERRFMQVRRVLGPGTSIVATARPKFPAPASTPRVAPLQARPVAIAEAPMPVAALPTKLALKKNSSRSSISSHKKATAKATAAKKKPATKSRTATKPRPATKKRAATPLKRTTQKW</sequence>
<organism evidence="7 8">
    <name type="scientific">Hymenobacter negativus</name>
    <dbReference type="NCBI Taxonomy" id="2795026"/>
    <lineage>
        <taxon>Bacteria</taxon>
        <taxon>Pseudomonadati</taxon>
        <taxon>Bacteroidota</taxon>
        <taxon>Cytophagia</taxon>
        <taxon>Cytophagales</taxon>
        <taxon>Hymenobacteraceae</taxon>
        <taxon>Hymenobacter</taxon>
    </lineage>
</organism>
<evidence type="ECO:0000256" key="3">
    <source>
        <dbReference type="ARBA" id="ARBA00022801"/>
    </source>
</evidence>
<evidence type="ECO:0000313" key="7">
    <source>
        <dbReference type="EMBL" id="MBO2010976.1"/>
    </source>
</evidence>
<dbReference type="InterPro" id="IPR000064">
    <property type="entry name" value="NLP_P60_dom"/>
</dbReference>
<evidence type="ECO:0000259" key="6">
    <source>
        <dbReference type="PROSITE" id="PS51935"/>
    </source>
</evidence>
<keyword evidence="4" id="KW-0788">Thiol protease</keyword>
<dbReference type="EMBL" id="JAGETZ010000009">
    <property type="protein sequence ID" value="MBO2010976.1"/>
    <property type="molecule type" value="Genomic_DNA"/>
</dbReference>
<evidence type="ECO:0000256" key="2">
    <source>
        <dbReference type="ARBA" id="ARBA00022670"/>
    </source>
</evidence>
<feature type="region of interest" description="Disordered" evidence="5">
    <location>
        <begin position="237"/>
        <end position="292"/>
    </location>
</feature>
<evidence type="ECO:0000256" key="5">
    <source>
        <dbReference type="SAM" id="MobiDB-lite"/>
    </source>
</evidence>
<evidence type="ECO:0000256" key="4">
    <source>
        <dbReference type="ARBA" id="ARBA00022807"/>
    </source>
</evidence>
<keyword evidence="3" id="KW-0378">Hydrolase</keyword>
<comment type="caution">
    <text evidence="7">The sequence shown here is derived from an EMBL/GenBank/DDBJ whole genome shotgun (WGS) entry which is preliminary data.</text>
</comment>
<dbReference type="RefSeq" id="WP_208176673.1">
    <property type="nucleotide sequence ID" value="NZ_JAGETZ010000009.1"/>
</dbReference>
<feature type="compositionally biased region" description="Basic residues" evidence="5">
    <location>
        <begin position="248"/>
        <end position="281"/>
    </location>
</feature>
<dbReference type="PROSITE" id="PS51935">
    <property type="entry name" value="NLPC_P60"/>
    <property type="match status" value="1"/>
</dbReference>
<dbReference type="Proteomes" id="UP000664369">
    <property type="component" value="Unassembled WGS sequence"/>
</dbReference>
<reference evidence="7 8" key="1">
    <citation type="submission" date="2021-03" db="EMBL/GenBank/DDBJ databases">
        <authorList>
            <person name="Kim M.K."/>
        </authorList>
    </citation>
    <scope>NUCLEOTIDE SEQUENCE [LARGE SCALE GENOMIC DNA]</scope>
    <source>
        <strain evidence="7 8">BT442</strain>
    </source>
</reference>
<dbReference type="Pfam" id="PF00877">
    <property type="entry name" value="NLPC_P60"/>
    <property type="match status" value="1"/>
</dbReference>
<evidence type="ECO:0000313" key="8">
    <source>
        <dbReference type="Proteomes" id="UP000664369"/>
    </source>
</evidence>
<dbReference type="InterPro" id="IPR038765">
    <property type="entry name" value="Papain-like_cys_pep_sf"/>
</dbReference>
<dbReference type="SUPFAM" id="SSF54001">
    <property type="entry name" value="Cysteine proteinases"/>
    <property type="match status" value="1"/>
</dbReference>
<dbReference type="InterPro" id="IPR051202">
    <property type="entry name" value="Peptidase_C40"/>
</dbReference>
<proteinExistence type="inferred from homology"/>
<dbReference type="Gene3D" id="3.90.1720.10">
    <property type="entry name" value="endopeptidase domain like (from Nostoc punctiforme)"/>
    <property type="match status" value="1"/>
</dbReference>
<feature type="domain" description="NlpC/P60" evidence="6">
    <location>
        <begin position="55"/>
        <end position="188"/>
    </location>
</feature>
<dbReference type="PANTHER" id="PTHR47053">
    <property type="entry name" value="MUREIN DD-ENDOPEPTIDASE MEPH-RELATED"/>
    <property type="match status" value="1"/>
</dbReference>
<dbReference type="PANTHER" id="PTHR47053:SF1">
    <property type="entry name" value="MUREIN DD-ENDOPEPTIDASE MEPH-RELATED"/>
    <property type="match status" value="1"/>
</dbReference>